<reference evidence="3" key="2">
    <citation type="submission" date="2023-01" db="EMBL/GenBank/DDBJ databases">
        <title>Draft genome sequence of Maritalea porphyrae strain NBRC 107169.</title>
        <authorList>
            <person name="Sun Q."/>
            <person name="Mori K."/>
        </authorList>
    </citation>
    <scope>NUCLEOTIDE SEQUENCE</scope>
    <source>
        <strain evidence="3">NBRC 107169</strain>
    </source>
</reference>
<name>A0ABQ5US97_9HYPH</name>
<accession>A0ABQ5US97</accession>
<evidence type="ECO:0000313" key="3">
    <source>
        <dbReference type="EMBL" id="GLQ17635.1"/>
    </source>
</evidence>
<feature type="domain" description="Gfo/Idh/MocA-like oxidoreductase C-terminal" evidence="2">
    <location>
        <begin position="156"/>
        <end position="379"/>
    </location>
</feature>
<dbReference type="Gene3D" id="3.30.360.10">
    <property type="entry name" value="Dihydrodipicolinate Reductase, domain 2"/>
    <property type="match status" value="1"/>
</dbReference>
<dbReference type="RefSeq" id="WP_284363931.1">
    <property type="nucleotide sequence ID" value="NZ_BSNI01000002.1"/>
</dbReference>
<dbReference type="Pfam" id="PF01408">
    <property type="entry name" value="GFO_IDH_MocA"/>
    <property type="match status" value="1"/>
</dbReference>
<feature type="domain" description="Gfo/Idh/MocA-like oxidoreductase N-terminal" evidence="1">
    <location>
        <begin position="3"/>
        <end position="129"/>
    </location>
</feature>
<evidence type="ECO:0000313" key="4">
    <source>
        <dbReference type="Proteomes" id="UP001161405"/>
    </source>
</evidence>
<organism evidence="3 4">
    <name type="scientific">Maritalea porphyrae</name>
    <dbReference type="NCBI Taxonomy" id="880732"/>
    <lineage>
        <taxon>Bacteria</taxon>
        <taxon>Pseudomonadati</taxon>
        <taxon>Pseudomonadota</taxon>
        <taxon>Alphaproteobacteria</taxon>
        <taxon>Hyphomicrobiales</taxon>
        <taxon>Devosiaceae</taxon>
        <taxon>Maritalea</taxon>
    </lineage>
</organism>
<dbReference type="InterPro" id="IPR051450">
    <property type="entry name" value="Gfo/Idh/MocA_Oxidoreductases"/>
</dbReference>
<dbReference type="SUPFAM" id="SSF51735">
    <property type="entry name" value="NAD(P)-binding Rossmann-fold domains"/>
    <property type="match status" value="1"/>
</dbReference>
<dbReference type="PANTHER" id="PTHR43377">
    <property type="entry name" value="BILIVERDIN REDUCTASE A"/>
    <property type="match status" value="1"/>
</dbReference>
<dbReference type="Proteomes" id="UP001161405">
    <property type="component" value="Unassembled WGS sequence"/>
</dbReference>
<evidence type="ECO:0000259" key="1">
    <source>
        <dbReference type="Pfam" id="PF01408"/>
    </source>
</evidence>
<gene>
    <name evidence="3" type="ORF">GCM10007879_18840</name>
</gene>
<sequence>MTRIGIVGLGYRLGYLAQVIGQTQTDIEFVGYVDPSPAGLPLVTGEGVKGLSIDPSTLKSFNPGRHFDSLDQMIDEGNLDLLMIGSPNHMHLEHIRAALEAGVKTFTEKPVVTTEAQTFELLDLLAKHGGNTDQLMIGLVLRYAPLYRDLIKARDAGTLGDIASIEASEHIAPYHGGFFMRDWRRYSEYSGGFMLEKCCHDLDLYNGLVGTRPLRVASFGGRKSFVPSREVENDIDVYQFKPSGWMGSNKVFSSDGDIIDYQTAIIEYEDGANLCFHTNMNVPDEFRRFAVIGSKGMAEGDFIRNFFKLTDAKSRETLEDKSYQGSELSVHYGADEQMIADIFAHLREGTPLPVSILDGLAAGLTAIKLDEARQSRQVIDLTSMWARFDNFNFSNGEVA</sequence>
<proteinExistence type="predicted"/>
<comment type="caution">
    <text evidence="3">The sequence shown here is derived from an EMBL/GenBank/DDBJ whole genome shotgun (WGS) entry which is preliminary data.</text>
</comment>
<dbReference type="InterPro" id="IPR036291">
    <property type="entry name" value="NAD(P)-bd_dom_sf"/>
</dbReference>
<dbReference type="InterPro" id="IPR004104">
    <property type="entry name" value="Gfo/Idh/MocA-like_OxRdtase_C"/>
</dbReference>
<evidence type="ECO:0000259" key="2">
    <source>
        <dbReference type="Pfam" id="PF02894"/>
    </source>
</evidence>
<reference evidence="3" key="1">
    <citation type="journal article" date="2014" name="Int. J. Syst. Evol. Microbiol.">
        <title>Complete genome of a new Firmicutes species belonging to the dominant human colonic microbiota ('Ruminococcus bicirculans') reveals two chromosomes and a selective capacity to utilize plant glucans.</title>
        <authorList>
            <consortium name="NISC Comparative Sequencing Program"/>
            <person name="Wegmann U."/>
            <person name="Louis P."/>
            <person name="Goesmann A."/>
            <person name="Henrissat B."/>
            <person name="Duncan S.H."/>
            <person name="Flint H.J."/>
        </authorList>
    </citation>
    <scope>NUCLEOTIDE SEQUENCE</scope>
    <source>
        <strain evidence="3">NBRC 107169</strain>
    </source>
</reference>
<keyword evidence="4" id="KW-1185">Reference proteome</keyword>
<dbReference type="InterPro" id="IPR000683">
    <property type="entry name" value="Gfo/Idh/MocA-like_OxRdtase_N"/>
</dbReference>
<dbReference type="PANTHER" id="PTHR43377:SF2">
    <property type="entry name" value="BINDING ROSSMANN FOLD OXIDOREDUCTASE, PUTATIVE (AFU_ORTHOLOGUE AFUA_4G00560)-RELATED"/>
    <property type="match status" value="1"/>
</dbReference>
<protein>
    <submittedName>
        <fullName evidence="3">Oxidoreductase</fullName>
    </submittedName>
</protein>
<dbReference type="Gene3D" id="3.40.50.720">
    <property type="entry name" value="NAD(P)-binding Rossmann-like Domain"/>
    <property type="match status" value="1"/>
</dbReference>
<dbReference type="EMBL" id="BSNI01000002">
    <property type="protein sequence ID" value="GLQ17635.1"/>
    <property type="molecule type" value="Genomic_DNA"/>
</dbReference>
<dbReference type="SUPFAM" id="SSF55347">
    <property type="entry name" value="Glyceraldehyde-3-phosphate dehydrogenase-like, C-terminal domain"/>
    <property type="match status" value="1"/>
</dbReference>
<dbReference type="Pfam" id="PF02894">
    <property type="entry name" value="GFO_IDH_MocA_C"/>
    <property type="match status" value="1"/>
</dbReference>